<dbReference type="OrthoDB" id="420169at2759"/>
<evidence type="ECO:0000313" key="10">
    <source>
        <dbReference type="Proteomes" id="UP000502823"/>
    </source>
</evidence>
<keyword evidence="2" id="KW-0548">Nucleotidyltransferase</keyword>
<name>A0A6L2Q6Q7_COPFO</name>
<protein>
    <recommendedName>
        <fullName evidence="8">Reverse transcriptase domain-containing protein</fullName>
    </recommendedName>
</protein>
<comment type="caution">
    <text evidence="9">The sequence shown here is derived from an EMBL/GenBank/DDBJ whole genome shotgun (WGS) entry which is preliminary data.</text>
</comment>
<feature type="domain" description="Reverse transcriptase" evidence="8">
    <location>
        <begin position="1"/>
        <end position="235"/>
    </location>
</feature>
<dbReference type="FunFam" id="3.30.70.270:FF:000023">
    <property type="entry name" value="Pol"/>
    <property type="match status" value="1"/>
</dbReference>
<accession>A0A6L2Q6Q7</accession>
<evidence type="ECO:0000256" key="1">
    <source>
        <dbReference type="ARBA" id="ARBA00022679"/>
    </source>
</evidence>
<dbReference type="AlphaFoldDB" id="A0A6L2Q6Q7"/>
<dbReference type="FunFam" id="3.10.20.370:FF:000001">
    <property type="entry name" value="Retrovirus-related Pol polyprotein from transposon 17.6-like protein"/>
    <property type="match status" value="1"/>
</dbReference>
<feature type="region of interest" description="Disordered" evidence="7">
    <location>
        <begin position="1"/>
        <end position="30"/>
    </location>
</feature>
<evidence type="ECO:0000259" key="8">
    <source>
        <dbReference type="PROSITE" id="PS50878"/>
    </source>
</evidence>
<feature type="region of interest" description="Disordered" evidence="7">
    <location>
        <begin position="501"/>
        <end position="520"/>
    </location>
</feature>
<dbReference type="PROSITE" id="PS50878">
    <property type="entry name" value="RT_POL"/>
    <property type="match status" value="1"/>
</dbReference>
<dbReference type="CDD" id="cd01647">
    <property type="entry name" value="RT_LTR"/>
    <property type="match status" value="1"/>
</dbReference>
<dbReference type="InParanoid" id="A0A6L2Q6Q7"/>
<dbReference type="PANTHER" id="PTHR37984:SF5">
    <property type="entry name" value="PROTEIN NYNRIN-LIKE"/>
    <property type="match status" value="1"/>
</dbReference>
<dbReference type="Gene3D" id="3.10.20.370">
    <property type="match status" value="1"/>
</dbReference>
<dbReference type="GO" id="GO:0004519">
    <property type="term" value="F:endonuclease activity"/>
    <property type="evidence" value="ECO:0007669"/>
    <property type="project" value="UniProtKB-KW"/>
</dbReference>
<evidence type="ECO:0000256" key="5">
    <source>
        <dbReference type="ARBA" id="ARBA00022801"/>
    </source>
</evidence>
<evidence type="ECO:0000256" key="3">
    <source>
        <dbReference type="ARBA" id="ARBA00022722"/>
    </source>
</evidence>
<reference evidence="10" key="1">
    <citation type="submission" date="2020-01" db="EMBL/GenBank/DDBJ databases">
        <title>Draft genome sequence of the Termite Coptotermes fromosanus.</title>
        <authorList>
            <person name="Itakura S."/>
            <person name="Yosikawa Y."/>
            <person name="Umezawa K."/>
        </authorList>
    </citation>
    <scope>NUCLEOTIDE SEQUENCE [LARGE SCALE GENOMIC DNA]</scope>
</reference>
<evidence type="ECO:0000256" key="4">
    <source>
        <dbReference type="ARBA" id="ARBA00022759"/>
    </source>
</evidence>
<keyword evidence="1" id="KW-0808">Transferase</keyword>
<organism evidence="9 10">
    <name type="scientific">Coptotermes formosanus</name>
    <name type="common">Formosan subterranean termite</name>
    <dbReference type="NCBI Taxonomy" id="36987"/>
    <lineage>
        <taxon>Eukaryota</taxon>
        <taxon>Metazoa</taxon>
        <taxon>Ecdysozoa</taxon>
        <taxon>Arthropoda</taxon>
        <taxon>Hexapoda</taxon>
        <taxon>Insecta</taxon>
        <taxon>Pterygota</taxon>
        <taxon>Neoptera</taxon>
        <taxon>Polyneoptera</taxon>
        <taxon>Dictyoptera</taxon>
        <taxon>Blattodea</taxon>
        <taxon>Blattoidea</taxon>
        <taxon>Termitoidae</taxon>
        <taxon>Rhinotermitidae</taxon>
        <taxon>Coptotermes</taxon>
    </lineage>
</organism>
<keyword evidence="10" id="KW-1185">Reference proteome</keyword>
<dbReference type="Pfam" id="PF17917">
    <property type="entry name" value="RT_RNaseH"/>
    <property type="match status" value="1"/>
</dbReference>
<evidence type="ECO:0000313" key="9">
    <source>
        <dbReference type="EMBL" id="GFG38488.1"/>
    </source>
</evidence>
<dbReference type="InterPro" id="IPR041373">
    <property type="entry name" value="RT_RNaseH"/>
</dbReference>
<proteinExistence type="predicted"/>
<dbReference type="InterPro" id="IPR043502">
    <property type="entry name" value="DNA/RNA_pol_sf"/>
</dbReference>
<dbReference type="InterPro" id="IPR043128">
    <property type="entry name" value="Rev_trsase/Diguanyl_cyclase"/>
</dbReference>
<dbReference type="InterPro" id="IPR000477">
    <property type="entry name" value="RT_dom"/>
</dbReference>
<feature type="compositionally biased region" description="Basic and acidic residues" evidence="7">
    <location>
        <begin position="13"/>
        <end position="26"/>
    </location>
</feature>
<dbReference type="Proteomes" id="UP000502823">
    <property type="component" value="Unassembled WGS sequence"/>
</dbReference>
<evidence type="ECO:0000256" key="2">
    <source>
        <dbReference type="ARBA" id="ARBA00022695"/>
    </source>
</evidence>
<dbReference type="GO" id="GO:0003964">
    <property type="term" value="F:RNA-directed DNA polymerase activity"/>
    <property type="evidence" value="ECO:0007669"/>
    <property type="project" value="UniProtKB-KW"/>
</dbReference>
<sequence length="520" mass="59675">MATASPWEDSEGDERRIPHLGPEKRGQRITPLVERIRERNSKVPELLRQNLQPLSVEEREVIEPVILEYQELSSDRRMARYRAPPTDFRGLNNLTQVPSLPMPLVQENIDRLNGNQYFTIIDMEDAYYHIPTHEKDRHKTGTNTPFGNYQYNRLAFGLAGAPCTFTKAINNVLLGLGETMCLIFMEYILIFSRTIEEHAEQLQKVFERLREASFTLNVAKYHFAQDQVEYLGHTTGRTGSKPSEVEVKVKAIQSYPRPPNIREARAFLGLSGYYRQYIPLYAELAQPLTTLLRKDSPFCWTEALEDSFRNLREVISSDTVLAYSSMDSAHEYRLHTDATDVGISAVLAQVQDGQERPVSFANRQLNSAERKLSVTEKELLAVVFATEQFRCYLYGRPFTLVTDHRVLCWLLKLKDPSAKLTRWALRLSEFHYAVEHRPGKHHVVPDALSGHIANVTCEEEELDRTTMKLEQDLRSVLSKGQGPTTRTNGFPVRRRRVTIVQEPCRGSADSSTRQPKEQTH</sequence>
<dbReference type="Pfam" id="PF00078">
    <property type="entry name" value="RVT_1"/>
    <property type="match status" value="1"/>
</dbReference>
<keyword evidence="6" id="KW-0695">RNA-directed DNA polymerase</keyword>
<keyword evidence="5" id="KW-0378">Hydrolase</keyword>
<evidence type="ECO:0000256" key="7">
    <source>
        <dbReference type="SAM" id="MobiDB-lite"/>
    </source>
</evidence>
<dbReference type="GO" id="GO:0016787">
    <property type="term" value="F:hydrolase activity"/>
    <property type="evidence" value="ECO:0007669"/>
    <property type="project" value="UniProtKB-KW"/>
</dbReference>
<keyword evidence="4" id="KW-0255">Endonuclease</keyword>
<dbReference type="PANTHER" id="PTHR37984">
    <property type="entry name" value="PROTEIN CBG26694"/>
    <property type="match status" value="1"/>
</dbReference>
<dbReference type="SUPFAM" id="SSF56672">
    <property type="entry name" value="DNA/RNA polymerases"/>
    <property type="match status" value="1"/>
</dbReference>
<evidence type="ECO:0000256" key="6">
    <source>
        <dbReference type="ARBA" id="ARBA00022918"/>
    </source>
</evidence>
<dbReference type="CDD" id="cd09274">
    <property type="entry name" value="RNase_HI_RT_Ty3"/>
    <property type="match status" value="1"/>
</dbReference>
<gene>
    <name evidence="9" type="ORF">Cfor_02376</name>
</gene>
<keyword evidence="3" id="KW-0540">Nuclease</keyword>
<dbReference type="Gene3D" id="3.30.70.270">
    <property type="match status" value="2"/>
</dbReference>
<dbReference type="InterPro" id="IPR050951">
    <property type="entry name" value="Retrovirus_Pol_polyprotein"/>
</dbReference>
<dbReference type="EMBL" id="BLKM01012991">
    <property type="protein sequence ID" value="GFG38488.1"/>
    <property type="molecule type" value="Genomic_DNA"/>
</dbReference>